<keyword evidence="7" id="KW-1185">Reference proteome</keyword>
<evidence type="ECO:0000313" key="6">
    <source>
        <dbReference type="EMBL" id="SJM35549.1"/>
    </source>
</evidence>
<name>A0A2P9AWQ7_9HYPH</name>
<dbReference type="GO" id="GO:0000976">
    <property type="term" value="F:transcription cis-regulatory region binding"/>
    <property type="evidence" value="ECO:0007669"/>
    <property type="project" value="TreeGrafter"/>
</dbReference>
<dbReference type="GO" id="GO:0032993">
    <property type="term" value="C:protein-DNA complex"/>
    <property type="evidence" value="ECO:0007669"/>
    <property type="project" value="TreeGrafter"/>
</dbReference>
<evidence type="ECO:0000256" key="1">
    <source>
        <dbReference type="ARBA" id="ARBA00023125"/>
    </source>
</evidence>
<evidence type="ECO:0000259" key="4">
    <source>
        <dbReference type="PROSITE" id="PS50110"/>
    </source>
</evidence>
<dbReference type="InterPro" id="IPR039420">
    <property type="entry name" value="WalR-like"/>
</dbReference>
<protein>
    <submittedName>
        <fullName evidence="6">DNA-binding response regulator in two-component regulatory system with KdpD</fullName>
    </submittedName>
</protein>
<evidence type="ECO:0000256" key="2">
    <source>
        <dbReference type="PROSITE-ProRule" id="PRU00169"/>
    </source>
</evidence>
<dbReference type="PROSITE" id="PS51755">
    <property type="entry name" value="OMPR_PHOB"/>
    <property type="match status" value="1"/>
</dbReference>
<dbReference type="GO" id="GO:0000156">
    <property type="term" value="F:phosphorelay response regulator activity"/>
    <property type="evidence" value="ECO:0007669"/>
    <property type="project" value="TreeGrafter"/>
</dbReference>
<dbReference type="RefSeq" id="WP_123151753.1">
    <property type="nucleotide sequence ID" value="NZ_FUIG01000092.1"/>
</dbReference>
<dbReference type="GO" id="GO:0005829">
    <property type="term" value="C:cytosol"/>
    <property type="evidence" value="ECO:0007669"/>
    <property type="project" value="TreeGrafter"/>
</dbReference>
<dbReference type="AlphaFoldDB" id="A0A2P9AWQ7"/>
<dbReference type="Gene3D" id="6.10.250.690">
    <property type="match status" value="1"/>
</dbReference>
<sequence length="232" mass="26259">MTNSNVRILVVDDEPPIRKLLRVGLGSQGYAISEAPNANTAIELMETDRPDLILLDLGLPGMGGHELLRKWRDDGLDVPVVILSSRTDEAGIVSALELGADDYVTKPFGMNELVARIRVALRHKFQQQGEKPIFHTGDLTVDLVKRIVMIEGREIKLSPKEYDILRILVQYAGKVLTHQFLLKQVWGDSTDVQYLRVYVRQLRQKIEKTPDQPRYITTETGVGYRLREVDSV</sequence>
<dbReference type="SMART" id="SM00448">
    <property type="entry name" value="REC"/>
    <property type="match status" value="1"/>
</dbReference>
<dbReference type="InterPro" id="IPR011006">
    <property type="entry name" value="CheY-like_superfamily"/>
</dbReference>
<dbReference type="SMART" id="SM00862">
    <property type="entry name" value="Trans_reg_C"/>
    <property type="match status" value="1"/>
</dbReference>
<feature type="domain" description="OmpR/PhoB-type" evidence="5">
    <location>
        <begin position="131"/>
        <end position="228"/>
    </location>
</feature>
<keyword evidence="2" id="KW-0597">Phosphoprotein</keyword>
<dbReference type="InterPro" id="IPR001789">
    <property type="entry name" value="Sig_transdc_resp-reg_receiver"/>
</dbReference>
<proteinExistence type="predicted"/>
<keyword evidence="1 3" id="KW-0238">DNA-binding</keyword>
<dbReference type="EMBL" id="FUIG01000092">
    <property type="protein sequence ID" value="SJM35549.1"/>
    <property type="molecule type" value="Genomic_DNA"/>
</dbReference>
<organism evidence="6 7">
    <name type="scientific">Mesorhizobium delmotii</name>
    <dbReference type="NCBI Taxonomy" id="1631247"/>
    <lineage>
        <taxon>Bacteria</taxon>
        <taxon>Pseudomonadati</taxon>
        <taxon>Pseudomonadota</taxon>
        <taxon>Alphaproteobacteria</taxon>
        <taxon>Hyphomicrobiales</taxon>
        <taxon>Phyllobacteriaceae</taxon>
        <taxon>Mesorhizobium</taxon>
    </lineage>
</organism>
<dbReference type="Pfam" id="PF00486">
    <property type="entry name" value="Trans_reg_C"/>
    <property type="match status" value="1"/>
</dbReference>
<gene>
    <name evidence="6" type="primary">kdpE</name>
    <name evidence="6" type="ORF">BQ8482_80183</name>
</gene>
<dbReference type="InterPro" id="IPR001867">
    <property type="entry name" value="OmpR/PhoB-type_DNA-bd"/>
</dbReference>
<dbReference type="GO" id="GO:0006355">
    <property type="term" value="P:regulation of DNA-templated transcription"/>
    <property type="evidence" value="ECO:0007669"/>
    <property type="project" value="InterPro"/>
</dbReference>
<feature type="modified residue" description="4-aspartylphosphate" evidence="2">
    <location>
        <position position="56"/>
    </location>
</feature>
<dbReference type="InterPro" id="IPR036388">
    <property type="entry name" value="WH-like_DNA-bd_sf"/>
</dbReference>
<evidence type="ECO:0000313" key="7">
    <source>
        <dbReference type="Proteomes" id="UP000245698"/>
    </source>
</evidence>
<feature type="DNA-binding region" description="OmpR/PhoB-type" evidence="3">
    <location>
        <begin position="131"/>
        <end position="228"/>
    </location>
</feature>
<feature type="domain" description="Response regulatory" evidence="4">
    <location>
        <begin position="7"/>
        <end position="121"/>
    </location>
</feature>
<dbReference type="Pfam" id="PF00072">
    <property type="entry name" value="Response_reg"/>
    <property type="match status" value="1"/>
</dbReference>
<evidence type="ECO:0000256" key="3">
    <source>
        <dbReference type="PROSITE-ProRule" id="PRU01091"/>
    </source>
</evidence>
<dbReference type="Proteomes" id="UP000245698">
    <property type="component" value="Unassembled WGS sequence"/>
</dbReference>
<reference evidence="7" key="1">
    <citation type="submission" date="2016-12" db="EMBL/GenBank/DDBJ databases">
        <authorList>
            <person name="Brunel B."/>
        </authorList>
    </citation>
    <scope>NUCLEOTIDE SEQUENCE [LARGE SCALE GENOMIC DNA]</scope>
</reference>
<dbReference type="Gene3D" id="3.40.50.2300">
    <property type="match status" value="1"/>
</dbReference>
<dbReference type="Gene3D" id="1.10.10.10">
    <property type="entry name" value="Winged helix-like DNA-binding domain superfamily/Winged helix DNA-binding domain"/>
    <property type="match status" value="1"/>
</dbReference>
<dbReference type="SUPFAM" id="SSF52172">
    <property type="entry name" value="CheY-like"/>
    <property type="match status" value="1"/>
</dbReference>
<accession>A0A2P9AWQ7</accession>
<dbReference type="PANTHER" id="PTHR48111:SF50">
    <property type="entry name" value="KDP OPERON TRANSCRIPTIONAL REGULATORY PROTEIN KDPE"/>
    <property type="match status" value="1"/>
</dbReference>
<dbReference type="PROSITE" id="PS50110">
    <property type="entry name" value="RESPONSE_REGULATORY"/>
    <property type="match status" value="1"/>
</dbReference>
<dbReference type="CDD" id="cd00383">
    <property type="entry name" value="trans_reg_C"/>
    <property type="match status" value="1"/>
</dbReference>
<dbReference type="PANTHER" id="PTHR48111">
    <property type="entry name" value="REGULATOR OF RPOS"/>
    <property type="match status" value="1"/>
</dbReference>
<evidence type="ECO:0000259" key="5">
    <source>
        <dbReference type="PROSITE" id="PS51755"/>
    </source>
</evidence>